<evidence type="ECO:0000256" key="2">
    <source>
        <dbReference type="ARBA" id="ARBA00022448"/>
    </source>
</evidence>
<evidence type="ECO:0000313" key="11">
    <source>
        <dbReference type="EMBL" id="MCQ4814480.1"/>
    </source>
</evidence>
<feature type="transmembrane region" description="Helical" evidence="9">
    <location>
        <begin position="93"/>
        <end position="116"/>
    </location>
</feature>
<dbReference type="PANTHER" id="PTHR35011">
    <property type="entry name" value="2,3-DIKETO-L-GULONATE TRAP TRANSPORTER SMALL PERMEASE PROTEIN YIAM"/>
    <property type="match status" value="1"/>
</dbReference>
<dbReference type="EMBL" id="JANFYT010000016">
    <property type="protein sequence ID" value="MCQ4814480.1"/>
    <property type="molecule type" value="Genomic_DNA"/>
</dbReference>
<keyword evidence="2" id="KW-0813">Transport</keyword>
<organism evidence="11 12">
    <name type="scientific">Cloacibacillus evryensis</name>
    <dbReference type="NCBI Taxonomy" id="508460"/>
    <lineage>
        <taxon>Bacteria</taxon>
        <taxon>Thermotogati</taxon>
        <taxon>Synergistota</taxon>
        <taxon>Synergistia</taxon>
        <taxon>Synergistales</taxon>
        <taxon>Synergistaceae</taxon>
        <taxon>Cloacibacillus</taxon>
    </lineage>
</organism>
<comment type="subcellular location">
    <subcellularLocation>
        <location evidence="1">Cell inner membrane</location>
        <topology evidence="1">Multi-pass membrane protein</topology>
    </subcellularLocation>
</comment>
<keyword evidence="6 9" id="KW-1133">Transmembrane helix</keyword>
<dbReference type="InterPro" id="IPR007387">
    <property type="entry name" value="TRAP_DctQ"/>
</dbReference>
<comment type="similarity">
    <text evidence="8">Belongs to the TRAP transporter small permease family.</text>
</comment>
<feature type="transmembrane region" description="Helical" evidence="9">
    <location>
        <begin position="55"/>
        <end position="73"/>
    </location>
</feature>
<evidence type="ECO:0000256" key="6">
    <source>
        <dbReference type="ARBA" id="ARBA00022989"/>
    </source>
</evidence>
<dbReference type="Proteomes" id="UP001205919">
    <property type="component" value="Unassembled WGS sequence"/>
</dbReference>
<comment type="caution">
    <text evidence="11">The sequence shown here is derived from an EMBL/GenBank/DDBJ whole genome shotgun (WGS) entry which is preliminary data.</text>
</comment>
<dbReference type="PANTHER" id="PTHR35011:SF2">
    <property type="entry name" value="2,3-DIKETO-L-GULONATE TRAP TRANSPORTER SMALL PERMEASE PROTEIN YIAM"/>
    <property type="match status" value="1"/>
</dbReference>
<dbReference type="RefSeq" id="WP_256181891.1">
    <property type="nucleotide sequence ID" value="NZ_JANFYT010000016.1"/>
</dbReference>
<name>A0AAW5K5N8_9BACT</name>
<proteinExistence type="inferred from homology"/>
<evidence type="ECO:0000256" key="8">
    <source>
        <dbReference type="ARBA" id="ARBA00038436"/>
    </source>
</evidence>
<sequence>MNLEEKIQRSWFWNALLKIQRFLMVTSTVSVILMLGIVVVCRYILVINVLGYDEIILVGAFWMYFMGSSYAMYEESHIAADVVGQFISSPKKLIALSIIKKIVQVGLGMPLIYLAYEMLLFDVTANPKTIDWGIPLLLPQSAILVGVVLMTFYSVVHLIRDINRYKNCNF</sequence>
<evidence type="ECO:0000256" key="5">
    <source>
        <dbReference type="ARBA" id="ARBA00022692"/>
    </source>
</evidence>
<dbReference type="Pfam" id="PF04290">
    <property type="entry name" value="DctQ"/>
    <property type="match status" value="1"/>
</dbReference>
<dbReference type="GO" id="GO:0022857">
    <property type="term" value="F:transmembrane transporter activity"/>
    <property type="evidence" value="ECO:0007669"/>
    <property type="project" value="TreeGrafter"/>
</dbReference>
<dbReference type="InterPro" id="IPR055348">
    <property type="entry name" value="DctQ"/>
</dbReference>
<protein>
    <submittedName>
        <fullName evidence="11">TRAP transporter small permease subunit</fullName>
    </submittedName>
</protein>
<evidence type="ECO:0000259" key="10">
    <source>
        <dbReference type="Pfam" id="PF04290"/>
    </source>
</evidence>
<gene>
    <name evidence="11" type="ORF">NE630_08585</name>
</gene>
<evidence type="ECO:0000256" key="3">
    <source>
        <dbReference type="ARBA" id="ARBA00022475"/>
    </source>
</evidence>
<keyword evidence="3" id="KW-1003">Cell membrane</keyword>
<evidence type="ECO:0000256" key="9">
    <source>
        <dbReference type="SAM" id="Phobius"/>
    </source>
</evidence>
<feature type="transmembrane region" description="Helical" evidence="9">
    <location>
        <begin position="21"/>
        <end position="49"/>
    </location>
</feature>
<keyword evidence="7 9" id="KW-0472">Membrane</keyword>
<keyword evidence="4" id="KW-0997">Cell inner membrane</keyword>
<dbReference type="GO" id="GO:0005886">
    <property type="term" value="C:plasma membrane"/>
    <property type="evidence" value="ECO:0007669"/>
    <property type="project" value="UniProtKB-SubCell"/>
</dbReference>
<evidence type="ECO:0000256" key="1">
    <source>
        <dbReference type="ARBA" id="ARBA00004429"/>
    </source>
</evidence>
<evidence type="ECO:0000256" key="7">
    <source>
        <dbReference type="ARBA" id="ARBA00023136"/>
    </source>
</evidence>
<evidence type="ECO:0000313" key="12">
    <source>
        <dbReference type="Proteomes" id="UP001205919"/>
    </source>
</evidence>
<keyword evidence="5 9" id="KW-0812">Transmembrane</keyword>
<evidence type="ECO:0000256" key="4">
    <source>
        <dbReference type="ARBA" id="ARBA00022519"/>
    </source>
</evidence>
<keyword evidence="12" id="KW-1185">Reference proteome</keyword>
<feature type="domain" description="Tripartite ATP-independent periplasmic transporters DctQ component" evidence="10">
    <location>
        <begin position="32"/>
        <end position="162"/>
    </location>
</feature>
<accession>A0AAW5K5N8</accession>
<dbReference type="AlphaFoldDB" id="A0AAW5K5N8"/>
<feature type="transmembrane region" description="Helical" evidence="9">
    <location>
        <begin position="136"/>
        <end position="156"/>
    </location>
</feature>
<reference evidence="11 12" key="1">
    <citation type="submission" date="2022-06" db="EMBL/GenBank/DDBJ databases">
        <title>Isolation of gut microbiota from human fecal samples.</title>
        <authorList>
            <person name="Pamer E.G."/>
            <person name="Barat B."/>
            <person name="Waligurski E."/>
            <person name="Medina S."/>
            <person name="Paddock L."/>
            <person name="Mostad J."/>
        </authorList>
    </citation>
    <scope>NUCLEOTIDE SEQUENCE [LARGE SCALE GENOMIC DNA]</scope>
    <source>
        <strain evidence="11 12">DFI.9.90</strain>
    </source>
</reference>
<dbReference type="GO" id="GO:0015740">
    <property type="term" value="P:C4-dicarboxylate transport"/>
    <property type="evidence" value="ECO:0007669"/>
    <property type="project" value="TreeGrafter"/>
</dbReference>